<accession>K6XEU4</accession>
<evidence type="ECO:0000313" key="3">
    <source>
        <dbReference type="Proteomes" id="UP000006327"/>
    </source>
</evidence>
<dbReference type="AlphaFoldDB" id="K6XEU4"/>
<dbReference type="eggNOG" id="COG2755">
    <property type="taxonomic scope" value="Bacteria"/>
</dbReference>
<name>K6XEU4_9ALTE</name>
<feature type="chain" id="PRO_5003899195" evidence="1">
    <location>
        <begin position="32"/>
        <end position="829"/>
    </location>
</feature>
<feature type="signal peptide" evidence="1">
    <location>
        <begin position="1"/>
        <end position="31"/>
    </location>
</feature>
<dbReference type="EMBL" id="BAEO01000027">
    <property type="protein sequence ID" value="GAC19169.1"/>
    <property type="molecule type" value="Genomic_DNA"/>
</dbReference>
<dbReference type="RefSeq" id="WP_007619686.1">
    <property type="nucleotide sequence ID" value="NZ_BAEO01000027.1"/>
</dbReference>
<keyword evidence="3" id="KW-1185">Reference proteome</keyword>
<dbReference type="STRING" id="493475.GARC_2202"/>
<dbReference type="Pfam" id="PF13385">
    <property type="entry name" value="Laminin_G_3"/>
    <property type="match status" value="1"/>
</dbReference>
<reference evidence="2 3" key="1">
    <citation type="journal article" date="2017" name="Antonie Van Leeuwenhoek">
        <title>Rhizobium rhizosphaerae sp. nov., a novel species isolated from rice rhizosphere.</title>
        <authorList>
            <person name="Zhao J.J."/>
            <person name="Zhang J."/>
            <person name="Zhang R.J."/>
            <person name="Zhang C.W."/>
            <person name="Yin H.Q."/>
            <person name="Zhang X.X."/>
        </authorList>
    </citation>
    <scope>NUCLEOTIDE SEQUENCE [LARGE SCALE GENOMIC DNA]</scope>
    <source>
        <strain evidence="2 3">BSs20135</strain>
    </source>
</reference>
<proteinExistence type="predicted"/>
<dbReference type="SUPFAM" id="SSF49899">
    <property type="entry name" value="Concanavalin A-like lectins/glucanases"/>
    <property type="match status" value="1"/>
</dbReference>
<comment type="caution">
    <text evidence="2">The sequence shown here is derived from an EMBL/GenBank/DDBJ whole genome shotgun (WGS) entry which is preliminary data.</text>
</comment>
<gene>
    <name evidence="2" type="ORF">GARC_2202</name>
</gene>
<dbReference type="Proteomes" id="UP000006327">
    <property type="component" value="Unassembled WGS sequence"/>
</dbReference>
<organism evidence="2 3">
    <name type="scientific">Paraglaciecola arctica BSs20135</name>
    <dbReference type="NCBI Taxonomy" id="493475"/>
    <lineage>
        <taxon>Bacteria</taxon>
        <taxon>Pseudomonadati</taxon>
        <taxon>Pseudomonadota</taxon>
        <taxon>Gammaproteobacteria</taxon>
        <taxon>Alteromonadales</taxon>
        <taxon>Alteromonadaceae</taxon>
        <taxon>Paraglaciecola</taxon>
    </lineage>
</organism>
<evidence type="ECO:0000313" key="2">
    <source>
        <dbReference type="EMBL" id="GAC19169.1"/>
    </source>
</evidence>
<protein>
    <submittedName>
        <fullName evidence="2">ATPase</fullName>
    </submittedName>
</protein>
<dbReference type="InterPro" id="IPR013320">
    <property type="entry name" value="ConA-like_dom_sf"/>
</dbReference>
<keyword evidence="1" id="KW-0732">Signal</keyword>
<sequence>MVTNMLSLTATCRNKALTGLGLILSISLMSACGGGSVDVVQTPAPAPQENTPVTYSGPVAATPDVTQFKIELWDNISSQQRCGACHVQDNQSPAFARNDDINLAYNEASLLVNFSSPEDSTLVTKIAEGHNCWLTSDSACADIMTTWINNWAATESTATEIQLEAPVAKDPGANKNFPVDTGLFADTVYPLLETYCANCHTNSATIPISPYFASSDIDEAYDASKARINLDTPANSRFVGRVRDEFHNCWTDCTSNANALISAIQNMADGIDITELDEKVVYSKALTLFDGTLATGGGRYENDVIAKWEFKTGSGTTAFDTSGVEPAINLTLNGDASWVGGWGIQLTNGKAQGSTTSSKKLHNLITATGEFAIEAWVVPANVTQEGPARIISYSGGADTRNFTLGQTLYNYDYLLRTDKTNLNGQPALSTADAAEILQASLQHVVVNYDSVNGRRIFVNGRFTGDTDNTEVGNFADWNDSYAFVLGNEVSGDIPWAGSIRMVAIHNRVLSTEQVIQNFDVGIGQKFFLLFEVSEVTKVPQSYVVLEVSQFDSYSYLFSEPFFITLDTSASIPDIPLQGMRIGINGREATVGQVYQNLDTQLRQNNYIAGQGQILSTLGTIIPIEKGAELDEFFLTFEVLAEQTNVVIEADPPAPAASPDLEAQAQIGIRNFAEINASMSAVTTVPINNSAVKATFEKLKQQLPSVTNMGGFLASNQMAVTQMAIKYCDQLVETKSLRDNYFTGFDFSQNASSAFTTQARNLVLTPLTTKMLGTGLSDQPNNNDVINELNNLITRLTDCSGDKVCDANYTKTVVKAVCAGALGSAAITMQ</sequence>
<evidence type="ECO:0000256" key="1">
    <source>
        <dbReference type="SAM" id="SignalP"/>
    </source>
</evidence>
<dbReference type="Gene3D" id="2.60.120.200">
    <property type="match status" value="1"/>
</dbReference>